<dbReference type="Gene3D" id="2.40.128.30">
    <property type="entry name" value="Avidin-like"/>
    <property type="match status" value="1"/>
</dbReference>
<dbReference type="Proteomes" id="UP000247536">
    <property type="component" value="Unassembled WGS sequence"/>
</dbReference>
<evidence type="ECO:0000313" key="2">
    <source>
        <dbReference type="Proteomes" id="UP000247536"/>
    </source>
</evidence>
<evidence type="ECO:0000313" key="1">
    <source>
        <dbReference type="EMBL" id="PYB75580.1"/>
    </source>
</evidence>
<organism evidence="1 2">
    <name type="scientific">Rhizobium wuzhouense</name>
    <dbReference type="NCBI Taxonomy" id="1986026"/>
    <lineage>
        <taxon>Bacteria</taxon>
        <taxon>Pseudomonadati</taxon>
        <taxon>Pseudomonadota</taxon>
        <taxon>Alphaproteobacteria</taxon>
        <taxon>Hyphomicrobiales</taxon>
        <taxon>Rhizobiaceae</taxon>
        <taxon>Rhizobium/Agrobacterium group</taxon>
        <taxon>Rhizobium</taxon>
    </lineage>
</organism>
<comment type="caution">
    <text evidence="1">The sequence shown here is derived from an EMBL/GenBank/DDBJ whole genome shotgun (WGS) entry which is preliminary data.</text>
</comment>
<dbReference type="SUPFAM" id="SSF50876">
    <property type="entry name" value="Avidin/streptavidin"/>
    <property type="match status" value="1"/>
</dbReference>
<dbReference type="InterPro" id="IPR036896">
    <property type="entry name" value="Avidin-like_sf"/>
</dbReference>
<dbReference type="EMBL" id="QJRY01000002">
    <property type="protein sequence ID" value="PYB75580.1"/>
    <property type="molecule type" value="Genomic_DNA"/>
</dbReference>
<name>A0ABX5NWP1_9HYPH</name>
<sequence length="63" mass="6838">MAFRSSLATGWAGYAQVSNGNTIQIVTQWNLAYLGSNGAGQIQSGKNLFTYQPQTVQQSLLEK</sequence>
<proteinExistence type="predicted"/>
<reference evidence="1 2" key="1">
    <citation type="submission" date="2018-06" db="EMBL/GenBank/DDBJ databases">
        <title>Rhizobium wuzhouense sp. nov., isolated from roots of Oryza officinalis.</title>
        <authorList>
            <person name="Yuan T."/>
        </authorList>
    </citation>
    <scope>NUCLEOTIDE SEQUENCE [LARGE SCALE GENOMIC DNA]</scope>
    <source>
        <strain evidence="1 2">W44</strain>
    </source>
</reference>
<accession>A0ABX5NWP1</accession>
<protein>
    <submittedName>
        <fullName evidence="1">Uncharacterized protein</fullName>
    </submittedName>
</protein>
<gene>
    <name evidence="1" type="ORF">DMY87_09175</name>
</gene>
<keyword evidence="2" id="KW-1185">Reference proteome</keyword>